<evidence type="ECO:0000313" key="3">
    <source>
        <dbReference type="EMBL" id="GII38967.1"/>
    </source>
</evidence>
<name>A0A8J3U8D2_9ACTN</name>
<dbReference type="RefSeq" id="WP_204074575.1">
    <property type="nucleotide sequence ID" value="NZ_BAABHI010000008.1"/>
</dbReference>
<dbReference type="InterPro" id="IPR007372">
    <property type="entry name" value="Lipid/polyisoprenoid-bd_YceI"/>
</dbReference>
<dbReference type="SMART" id="SM00867">
    <property type="entry name" value="YceI"/>
    <property type="match status" value="1"/>
</dbReference>
<proteinExistence type="inferred from homology"/>
<dbReference type="SUPFAM" id="SSF101874">
    <property type="entry name" value="YceI-like"/>
    <property type="match status" value="1"/>
</dbReference>
<sequence length="186" mass="19904">MTVIDLQIPGYVAGTWVIDPVHSHVGFVIKHMMVSKVRGHFGTFTGEITTAPNPLGSRVTASIDATSIDTNNSMRDDHIRSADFFDVPNHPTFEFVSTGVRFEGGEFFIDGDLTIRGVTRPVSLAAETPEFGPTPEGGTKAGFSATTEIKRADFGIDYNGPIPGGGTIIADKVQIVLEIEADLQPA</sequence>
<comment type="similarity">
    <text evidence="1">Belongs to the UPF0312 family.</text>
</comment>
<dbReference type="Pfam" id="PF04264">
    <property type="entry name" value="YceI"/>
    <property type="match status" value="1"/>
</dbReference>
<dbReference type="InterPro" id="IPR036761">
    <property type="entry name" value="TTHA0802/YceI-like_sf"/>
</dbReference>
<comment type="caution">
    <text evidence="3">The sequence shown here is derived from an EMBL/GenBank/DDBJ whole genome shotgun (WGS) entry which is preliminary data.</text>
</comment>
<evidence type="ECO:0000256" key="1">
    <source>
        <dbReference type="ARBA" id="ARBA00008812"/>
    </source>
</evidence>
<feature type="domain" description="Lipid/polyisoprenoid-binding YceI-like" evidence="2">
    <location>
        <begin position="15"/>
        <end position="182"/>
    </location>
</feature>
<dbReference type="Gene3D" id="2.40.128.110">
    <property type="entry name" value="Lipid/polyisoprenoid-binding, YceI-like"/>
    <property type="match status" value="1"/>
</dbReference>
<gene>
    <name evidence="3" type="ORF">Pph01_39700</name>
</gene>
<keyword evidence="4" id="KW-1185">Reference proteome</keyword>
<evidence type="ECO:0000313" key="4">
    <source>
        <dbReference type="Proteomes" id="UP000622547"/>
    </source>
</evidence>
<reference evidence="3 4" key="1">
    <citation type="submission" date="2021-01" db="EMBL/GenBank/DDBJ databases">
        <title>Whole genome shotgun sequence of Planotetraspora phitsanulokensis NBRC 104273.</title>
        <authorList>
            <person name="Komaki H."/>
            <person name="Tamura T."/>
        </authorList>
    </citation>
    <scope>NUCLEOTIDE SEQUENCE [LARGE SCALE GENOMIC DNA]</scope>
    <source>
        <strain evidence="3 4">NBRC 104273</strain>
    </source>
</reference>
<protein>
    <recommendedName>
        <fullName evidence="2">Lipid/polyisoprenoid-binding YceI-like domain-containing protein</fullName>
    </recommendedName>
</protein>
<evidence type="ECO:0000259" key="2">
    <source>
        <dbReference type="SMART" id="SM00867"/>
    </source>
</evidence>
<dbReference type="AlphaFoldDB" id="A0A8J3U8D2"/>
<organism evidence="3 4">
    <name type="scientific">Planotetraspora phitsanulokensis</name>
    <dbReference type="NCBI Taxonomy" id="575192"/>
    <lineage>
        <taxon>Bacteria</taxon>
        <taxon>Bacillati</taxon>
        <taxon>Actinomycetota</taxon>
        <taxon>Actinomycetes</taxon>
        <taxon>Streptosporangiales</taxon>
        <taxon>Streptosporangiaceae</taxon>
        <taxon>Planotetraspora</taxon>
    </lineage>
</organism>
<dbReference type="EMBL" id="BOOP01000018">
    <property type="protein sequence ID" value="GII38967.1"/>
    <property type="molecule type" value="Genomic_DNA"/>
</dbReference>
<accession>A0A8J3U8D2</accession>
<dbReference type="PANTHER" id="PTHR34406">
    <property type="entry name" value="PROTEIN YCEI"/>
    <property type="match status" value="1"/>
</dbReference>
<dbReference type="PANTHER" id="PTHR34406:SF1">
    <property type="entry name" value="PROTEIN YCEI"/>
    <property type="match status" value="1"/>
</dbReference>
<dbReference type="Proteomes" id="UP000622547">
    <property type="component" value="Unassembled WGS sequence"/>
</dbReference>